<name>A0A345T6Y9_9ACTN</name>
<dbReference type="AlphaFoldDB" id="A0A345T6Y9"/>
<evidence type="ECO:0000313" key="3">
    <source>
        <dbReference type="Proteomes" id="UP000249340"/>
    </source>
</evidence>
<dbReference type="PANTHER" id="PTHR20854">
    <property type="entry name" value="INOSITOL MONOPHOSPHATASE"/>
    <property type="match status" value="1"/>
</dbReference>
<evidence type="ECO:0000256" key="1">
    <source>
        <dbReference type="SAM" id="MobiDB-lite"/>
    </source>
</evidence>
<organism evidence="2 3">
    <name type="scientific">Peterkaempfera bronchialis</name>
    <dbReference type="NCBI Taxonomy" id="2126346"/>
    <lineage>
        <taxon>Bacteria</taxon>
        <taxon>Bacillati</taxon>
        <taxon>Actinomycetota</taxon>
        <taxon>Actinomycetes</taxon>
        <taxon>Kitasatosporales</taxon>
        <taxon>Streptomycetaceae</taxon>
        <taxon>Peterkaempfera</taxon>
    </lineage>
</organism>
<dbReference type="PANTHER" id="PTHR20854:SF4">
    <property type="entry name" value="INOSITOL-1-MONOPHOSPHATASE-RELATED"/>
    <property type="match status" value="1"/>
</dbReference>
<dbReference type="KEGG" id="stri:C7M71_028750"/>
<dbReference type="GO" id="GO:0007165">
    <property type="term" value="P:signal transduction"/>
    <property type="evidence" value="ECO:0007669"/>
    <property type="project" value="TreeGrafter"/>
</dbReference>
<dbReference type="Gene3D" id="3.40.190.80">
    <property type="match status" value="1"/>
</dbReference>
<dbReference type="InterPro" id="IPR000760">
    <property type="entry name" value="Inositol_monophosphatase-like"/>
</dbReference>
<dbReference type="EMBL" id="CP031264">
    <property type="protein sequence ID" value="AXI81744.1"/>
    <property type="molecule type" value="Genomic_DNA"/>
</dbReference>
<sequence>MAVRNLGPVSLQLAHLAAGRVDAFWQYGPDQYNWLAGALLAREAGAEVTDAAGQGFDRSSGSIAMAAPGPHREPLGALATVHRR</sequence>
<accession>A0A345T6Y9</accession>
<keyword evidence="3" id="KW-1185">Reference proteome</keyword>
<dbReference type="OrthoDB" id="9785695at2"/>
<protein>
    <submittedName>
        <fullName evidence="2">Uncharacterized protein</fullName>
    </submittedName>
</protein>
<dbReference type="Proteomes" id="UP000249340">
    <property type="component" value="Chromosome"/>
</dbReference>
<reference evidence="3" key="1">
    <citation type="submission" date="2018-07" db="EMBL/GenBank/DDBJ databases">
        <title>Streptacidiphilus bronchialis DSM 106435 chromosome.</title>
        <authorList>
            <person name="Batra D."/>
            <person name="Gulvik C.A."/>
        </authorList>
    </citation>
    <scope>NUCLEOTIDE SEQUENCE [LARGE SCALE GENOMIC DNA]</scope>
    <source>
        <strain evidence="3">DSM 106435</strain>
    </source>
</reference>
<dbReference type="Pfam" id="PF00459">
    <property type="entry name" value="Inositol_P"/>
    <property type="match status" value="1"/>
</dbReference>
<feature type="region of interest" description="Disordered" evidence="1">
    <location>
        <begin position="59"/>
        <end position="84"/>
    </location>
</feature>
<gene>
    <name evidence="2" type="ORF">C7M71_028750</name>
</gene>
<dbReference type="GO" id="GO:0008934">
    <property type="term" value="F:inositol monophosphate 1-phosphatase activity"/>
    <property type="evidence" value="ECO:0007669"/>
    <property type="project" value="TreeGrafter"/>
</dbReference>
<evidence type="ECO:0000313" key="2">
    <source>
        <dbReference type="EMBL" id="AXI81744.1"/>
    </source>
</evidence>
<dbReference type="SUPFAM" id="SSF56655">
    <property type="entry name" value="Carbohydrate phosphatase"/>
    <property type="match status" value="1"/>
</dbReference>
<proteinExistence type="predicted"/>
<dbReference type="GO" id="GO:0006020">
    <property type="term" value="P:inositol metabolic process"/>
    <property type="evidence" value="ECO:0007669"/>
    <property type="project" value="TreeGrafter"/>
</dbReference>